<protein>
    <submittedName>
        <fullName evidence="9">MgtC/SapB family protein</fullName>
    </submittedName>
</protein>
<keyword evidence="3" id="KW-1003">Cell membrane</keyword>
<dbReference type="PANTHER" id="PTHR33778">
    <property type="entry name" value="PROTEIN MGTC"/>
    <property type="match status" value="1"/>
</dbReference>
<evidence type="ECO:0000256" key="5">
    <source>
        <dbReference type="ARBA" id="ARBA00022989"/>
    </source>
</evidence>
<evidence type="ECO:0000256" key="6">
    <source>
        <dbReference type="ARBA" id="ARBA00023136"/>
    </source>
</evidence>
<sequence>MELGFLGAGVILRRSNDAISGLTTASLVLASAGIGITIGVGFYKPF</sequence>
<keyword evidence="6 7" id="KW-0472">Membrane</keyword>
<keyword evidence="10" id="KW-1185">Reference proteome</keyword>
<gene>
    <name evidence="9" type="ORF">ACFFIX_25145</name>
</gene>
<dbReference type="PANTHER" id="PTHR33778:SF4">
    <property type="entry name" value="PROTEIN SAPB"/>
    <property type="match status" value="1"/>
</dbReference>
<dbReference type="Proteomes" id="UP001589854">
    <property type="component" value="Unassembled WGS sequence"/>
</dbReference>
<dbReference type="RefSeq" id="WP_378939048.1">
    <property type="nucleotide sequence ID" value="NZ_JBHLVO010000040.1"/>
</dbReference>
<dbReference type="Pfam" id="PF02308">
    <property type="entry name" value="MgtC"/>
    <property type="match status" value="1"/>
</dbReference>
<accession>A0ABV6GP30</accession>
<keyword evidence="4 7" id="KW-0812">Transmembrane</keyword>
<evidence type="ECO:0000256" key="7">
    <source>
        <dbReference type="SAM" id="Phobius"/>
    </source>
</evidence>
<comment type="subcellular location">
    <subcellularLocation>
        <location evidence="1">Cell membrane</location>
        <topology evidence="1">Multi-pass membrane protein</topology>
    </subcellularLocation>
</comment>
<evidence type="ECO:0000313" key="9">
    <source>
        <dbReference type="EMBL" id="MFC0274617.1"/>
    </source>
</evidence>
<name>A0ABV6GP30_9BACI</name>
<feature type="domain" description="MgtC/SapB/SrpB/YhiD N-terminal" evidence="8">
    <location>
        <begin position="3"/>
        <end position="43"/>
    </location>
</feature>
<evidence type="ECO:0000313" key="10">
    <source>
        <dbReference type="Proteomes" id="UP001589854"/>
    </source>
</evidence>
<proteinExistence type="inferred from homology"/>
<organism evidence="9 10">
    <name type="scientific">Metabacillus herbersteinensis</name>
    <dbReference type="NCBI Taxonomy" id="283816"/>
    <lineage>
        <taxon>Bacteria</taxon>
        <taxon>Bacillati</taxon>
        <taxon>Bacillota</taxon>
        <taxon>Bacilli</taxon>
        <taxon>Bacillales</taxon>
        <taxon>Bacillaceae</taxon>
        <taxon>Metabacillus</taxon>
    </lineage>
</organism>
<dbReference type="InterPro" id="IPR049177">
    <property type="entry name" value="MgtC_SapB_SrpB_YhiD_N"/>
</dbReference>
<dbReference type="EMBL" id="JBHLVO010000040">
    <property type="protein sequence ID" value="MFC0274617.1"/>
    <property type="molecule type" value="Genomic_DNA"/>
</dbReference>
<evidence type="ECO:0000256" key="2">
    <source>
        <dbReference type="ARBA" id="ARBA00009298"/>
    </source>
</evidence>
<evidence type="ECO:0000256" key="1">
    <source>
        <dbReference type="ARBA" id="ARBA00004651"/>
    </source>
</evidence>
<dbReference type="InterPro" id="IPR003416">
    <property type="entry name" value="MgtC/SapB/SrpB/YhiD_fam"/>
</dbReference>
<comment type="caution">
    <text evidence="9">The sequence shown here is derived from an EMBL/GenBank/DDBJ whole genome shotgun (WGS) entry which is preliminary data.</text>
</comment>
<keyword evidence="5 7" id="KW-1133">Transmembrane helix</keyword>
<feature type="transmembrane region" description="Helical" evidence="7">
    <location>
        <begin position="21"/>
        <end position="43"/>
    </location>
</feature>
<evidence type="ECO:0000256" key="3">
    <source>
        <dbReference type="ARBA" id="ARBA00022475"/>
    </source>
</evidence>
<evidence type="ECO:0000256" key="4">
    <source>
        <dbReference type="ARBA" id="ARBA00022692"/>
    </source>
</evidence>
<evidence type="ECO:0000259" key="8">
    <source>
        <dbReference type="Pfam" id="PF02308"/>
    </source>
</evidence>
<comment type="similarity">
    <text evidence="2">Belongs to the MgtC/SapB family.</text>
</comment>
<reference evidence="9 10" key="1">
    <citation type="submission" date="2024-09" db="EMBL/GenBank/DDBJ databases">
        <authorList>
            <person name="Sun Q."/>
            <person name="Mori K."/>
        </authorList>
    </citation>
    <scope>NUCLEOTIDE SEQUENCE [LARGE SCALE GENOMIC DNA]</scope>
    <source>
        <strain evidence="9 10">CCM 7228</strain>
    </source>
</reference>